<dbReference type="AlphaFoldDB" id="A0A2I0XEA7"/>
<keyword evidence="2" id="KW-1185">Reference proteome</keyword>
<name>A0A2I0XEA7_9ASPA</name>
<accession>A0A2I0XEA7</accession>
<evidence type="ECO:0000313" key="1">
    <source>
        <dbReference type="EMBL" id="PKU86242.1"/>
    </source>
</evidence>
<dbReference type="Proteomes" id="UP000233837">
    <property type="component" value="Unassembled WGS sequence"/>
</dbReference>
<proteinExistence type="predicted"/>
<sequence length="94" mass="10019">MSTWGHAGGRPLCLPNYISFFNKISGRDAGDVGIYDTVVERSGSDELVIAGTFIAPIAFAIPFGGRRGHSLIIERRVVIIDSGIDYGNDLAGAH</sequence>
<gene>
    <name evidence="1" type="ORF">MA16_Dca002073</name>
</gene>
<reference evidence="1 2" key="1">
    <citation type="journal article" date="2016" name="Sci. Rep.">
        <title>The Dendrobium catenatum Lindl. genome sequence provides insights into polysaccharide synthase, floral development and adaptive evolution.</title>
        <authorList>
            <person name="Zhang G.Q."/>
            <person name="Xu Q."/>
            <person name="Bian C."/>
            <person name="Tsai W.C."/>
            <person name="Yeh C.M."/>
            <person name="Liu K.W."/>
            <person name="Yoshida K."/>
            <person name="Zhang L.S."/>
            <person name="Chang S.B."/>
            <person name="Chen F."/>
            <person name="Shi Y."/>
            <person name="Su Y.Y."/>
            <person name="Zhang Y.Q."/>
            <person name="Chen L.J."/>
            <person name="Yin Y."/>
            <person name="Lin M."/>
            <person name="Huang H."/>
            <person name="Deng H."/>
            <person name="Wang Z.W."/>
            <person name="Zhu S.L."/>
            <person name="Zhao X."/>
            <person name="Deng C."/>
            <person name="Niu S.C."/>
            <person name="Huang J."/>
            <person name="Wang M."/>
            <person name="Liu G.H."/>
            <person name="Yang H.J."/>
            <person name="Xiao X.J."/>
            <person name="Hsiao Y.Y."/>
            <person name="Wu W.L."/>
            <person name="Chen Y.Y."/>
            <person name="Mitsuda N."/>
            <person name="Ohme-Takagi M."/>
            <person name="Luo Y.B."/>
            <person name="Van de Peer Y."/>
            <person name="Liu Z.J."/>
        </authorList>
    </citation>
    <scope>NUCLEOTIDE SEQUENCE [LARGE SCALE GENOMIC DNA]</scope>
    <source>
        <tissue evidence="1">The whole plant</tissue>
    </source>
</reference>
<protein>
    <submittedName>
        <fullName evidence="1">Uncharacterized protein</fullName>
    </submittedName>
</protein>
<organism evidence="1 2">
    <name type="scientific">Dendrobium catenatum</name>
    <dbReference type="NCBI Taxonomy" id="906689"/>
    <lineage>
        <taxon>Eukaryota</taxon>
        <taxon>Viridiplantae</taxon>
        <taxon>Streptophyta</taxon>
        <taxon>Embryophyta</taxon>
        <taxon>Tracheophyta</taxon>
        <taxon>Spermatophyta</taxon>
        <taxon>Magnoliopsida</taxon>
        <taxon>Liliopsida</taxon>
        <taxon>Asparagales</taxon>
        <taxon>Orchidaceae</taxon>
        <taxon>Epidendroideae</taxon>
        <taxon>Malaxideae</taxon>
        <taxon>Dendrobiinae</taxon>
        <taxon>Dendrobium</taxon>
    </lineage>
</organism>
<reference evidence="1 2" key="2">
    <citation type="journal article" date="2017" name="Nature">
        <title>The Apostasia genome and the evolution of orchids.</title>
        <authorList>
            <person name="Zhang G.Q."/>
            <person name="Liu K.W."/>
            <person name="Li Z."/>
            <person name="Lohaus R."/>
            <person name="Hsiao Y.Y."/>
            <person name="Niu S.C."/>
            <person name="Wang J.Y."/>
            <person name="Lin Y.C."/>
            <person name="Xu Q."/>
            <person name="Chen L.J."/>
            <person name="Yoshida K."/>
            <person name="Fujiwara S."/>
            <person name="Wang Z.W."/>
            <person name="Zhang Y.Q."/>
            <person name="Mitsuda N."/>
            <person name="Wang M."/>
            <person name="Liu G.H."/>
            <person name="Pecoraro L."/>
            <person name="Huang H.X."/>
            <person name="Xiao X.J."/>
            <person name="Lin M."/>
            <person name="Wu X.Y."/>
            <person name="Wu W.L."/>
            <person name="Chen Y.Y."/>
            <person name="Chang S.B."/>
            <person name="Sakamoto S."/>
            <person name="Ohme-Takagi M."/>
            <person name="Yagi M."/>
            <person name="Zeng S.J."/>
            <person name="Shen C.Y."/>
            <person name="Yeh C.M."/>
            <person name="Luo Y.B."/>
            <person name="Tsai W.C."/>
            <person name="Van de Peer Y."/>
            <person name="Liu Z.J."/>
        </authorList>
    </citation>
    <scope>NUCLEOTIDE SEQUENCE [LARGE SCALE GENOMIC DNA]</scope>
    <source>
        <tissue evidence="1">The whole plant</tissue>
    </source>
</reference>
<evidence type="ECO:0000313" key="2">
    <source>
        <dbReference type="Proteomes" id="UP000233837"/>
    </source>
</evidence>
<dbReference type="EMBL" id="KZ501954">
    <property type="protein sequence ID" value="PKU86242.1"/>
    <property type="molecule type" value="Genomic_DNA"/>
</dbReference>